<dbReference type="OrthoDB" id="1701437at2759"/>
<evidence type="ECO:0000256" key="6">
    <source>
        <dbReference type="ARBA" id="ARBA00022692"/>
    </source>
</evidence>
<dbReference type="GO" id="GO:0061630">
    <property type="term" value="F:ubiquitin protein ligase activity"/>
    <property type="evidence" value="ECO:0007669"/>
    <property type="project" value="UniProtKB-EC"/>
</dbReference>
<evidence type="ECO:0000313" key="19">
    <source>
        <dbReference type="EMBL" id="KAE9410203.1"/>
    </source>
</evidence>
<dbReference type="GO" id="GO:0016562">
    <property type="term" value="P:protein import into peroxisome matrix, receptor recycling"/>
    <property type="evidence" value="ECO:0007669"/>
    <property type="project" value="UniProtKB-ARBA"/>
</dbReference>
<keyword evidence="10" id="KW-0862">Zinc</keyword>
<dbReference type="GO" id="GO:0005778">
    <property type="term" value="C:peroxisomal membrane"/>
    <property type="evidence" value="ECO:0007669"/>
    <property type="project" value="UniProtKB-SubCell"/>
</dbReference>
<dbReference type="PROSITE" id="PS00518">
    <property type="entry name" value="ZF_RING_1"/>
    <property type="match status" value="1"/>
</dbReference>
<evidence type="ECO:0000313" key="20">
    <source>
        <dbReference type="Proteomes" id="UP000799118"/>
    </source>
</evidence>
<dbReference type="SUPFAM" id="SSF57850">
    <property type="entry name" value="RING/U-box"/>
    <property type="match status" value="1"/>
</dbReference>
<evidence type="ECO:0000256" key="12">
    <source>
        <dbReference type="ARBA" id="ARBA00022989"/>
    </source>
</evidence>
<organism evidence="19 20">
    <name type="scientific">Gymnopus androsaceus JB14</name>
    <dbReference type="NCBI Taxonomy" id="1447944"/>
    <lineage>
        <taxon>Eukaryota</taxon>
        <taxon>Fungi</taxon>
        <taxon>Dikarya</taxon>
        <taxon>Basidiomycota</taxon>
        <taxon>Agaricomycotina</taxon>
        <taxon>Agaricomycetes</taxon>
        <taxon>Agaricomycetidae</taxon>
        <taxon>Agaricales</taxon>
        <taxon>Marasmiineae</taxon>
        <taxon>Omphalotaceae</taxon>
        <taxon>Gymnopus</taxon>
    </lineage>
</organism>
<comment type="pathway">
    <text evidence="2">Protein modification; protein ubiquitination.</text>
</comment>
<accession>A0A6A4IKW2</accession>
<evidence type="ECO:0000256" key="9">
    <source>
        <dbReference type="ARBA" id="ARBA00022786"/>
    </source>
</evidence>
<dbReference type="InterPro" id="IPR025654">
    <property type="entry name" value="PEX2/10"/>
</dbReference>
<keyword evidence="14" id="KW-0576">Peroxisome</keyword>
<keyword evidence="4" id="KW-0813">Transport</keyword>
<keyword evidence="20" id="KW-1185">Reference proteome</keyword>
<evidence type="ECO:0000256" key="8">
    <source>
        <dbReference type="ARBA" id="ARBA00022771"/>
    </source>
</evidence>
<comment type="catalytic activity">
    <reaction evidence="16">
        <text>[E2 ubiquitin-conjugating enzyme]-S-ubiquitinyl-L-cysteine + [acceptor protein]-L-cysteine = [E2 ubiquitin-conjugating enzyme]-L-cysteine + [acceptor protein]-S-ubiquitinyl-L-cysteine.</text>
        <dbReference type="EC" id="2.3.2.36"/>
    </reaction>
</comment>
<keyword evidence="5" id="KW-0808">Transferase</keyword>
<comment type="subcellular location">
    <subcellularLocation>
        <location evidence="1">Peroxisome membrane</location>
        <topology evidence="1">Multi-pass membrane protein</topology>
    </subcellularLocation>
</comment>
<keyword evidence="6" id="KW-0812">Transmembrane</keyword>
<dbReference type="SMART" id="SM00184">
    <property type="entry name" value="RING"/>
    <property type="match status" value="1"/>
</dbReference>
<dbReference type="PANTHER" id="PTHR48178">
    <property type="entry name" value="PEROXISOME BIOGENESIS FACTOR 2"/>
    <property type="match status" value="1"/>
</dbReference>
<sequence length="414" mass="47311">MSWEDVWNNAQPRLSRIQDSLRSLNSPSSRIIRVGQLDSELLDLELVNILVEPLRKALELINASLQRRFDSEIFLLIQLTLYRFSVWNMGASYGAKLQGLRYVTPPSPGRKLAPSGLPRRLLLMHGTLTIIVPYLHNRIRSYGLSRAWPDAPSSDRRRKLWDLLTRLESSYALLGLASFVTFLWNGQYRTIADRLFNMRLIPARRYVQRDVSYEFMNRQMVWHAFTEFLLFFLPLINPRKVQRRLYRLTTSLLSSLSSPSKASSIPKSRGKYWSLPESECAICTENASFSLNMNEATMTLTNVAQIFSSGEDNDPEAVPTHPIHTPYITNCQHLYCYHCIAERMMRSADETHDEQGWECLRCTQIVQGAERYVVEVATGSAGSEVSGSDYDFSTDMDFTDISVGSYSESGLSDD</sequence>
<dbReference type="GO" id="GO:0008270">
    <property type="term" value="F:zinc ion binding"/>
    <property type="evidence" value="ECO:0007669"/>
    <property type="project" value="UniProtKB-KW"/>
</dbReference>
<proteinExistence type="inferred from homology"/>
<dbReference type="AlphaFoldDB" id="A0A6A4IKW2"/>
<evidence type="ECO:0000256" key="16">
    <source>
        <dbReference type="ARBA" id="ARBA00034438"/>
    </source>
</evidence>
<evidence type="ECO:0000256" key="11">
    <source>
        <dbReference type="ARBA" id="ARBA00022927"/>
    </source>
</evidence>
<evidence type="ECO:0000256" key="5">
    <source>
        <dbReference type="ARBA" id="ARBA00022679"/>
    </source>
</evidence>
<dbReference type="GO" id="GO:0016567">
    <property type="term" value="P:protein ubiquitination"/>
    <property type="evidence" value="ECO:0007669"/>
    <property type="project" value="UniProtKB-ARBA"/>
</dbReference>
<evidence type="ECO:0000256" key="7">
    <source>
        <dbReference type="ARBA" id="ARBA00022723"/>
    </source>
</evidence>
<keyword evidence="13" id="KW-0472">Membrane</keyword>
<protein>
    <recommendedName>
        <fullName evidence="17">RING-type E3 ubiquitin transferase (cysteine targeting)</fullName>
        <ecNumber evidence="17">2.3.2.36</ecNumber>
    </recommendedName>
    <alternativeName>
        <fullName evidence="15">Peroxin-2</fullName>
    </alternativeName>
</protein>
<keyword evidence="11" id="KW-0653">Protein transport</keyword>
<dbReference type="InterPro" id="IPR017907">
    <property type="entry name" value="Znf_RING_CS"/>
</dbReference>
<evidence type="ECO:0000256" key="10">
    <source>
        <dbReference type="ARBA" id="ARBA00022833"/>
    </source>
</evidence>
<evidence type="ECO:0000256" key="15">
    <source>
        <dbReference type="ARBA" id="ARBA00032511"/>
    </source>
</evidence>
<evidence type="ECO:0000256" key="2">
    <source>
        <dbReference type="ARBA" id="ARBA00004906"/>
    </source>
</evidence>
<dbReference type="Proteomes" id="UP000799118">
    <property type="component" value="Unassembled WGS sequence"/>
</dbReference>
<feature type="domain" description="RING-type" evidence="18">
    <location>
        <begin position="280"/>
        <end position="362"/>
    </location>
</feature>
<dbReference type="Pfam" id="PF04757">
    <property type="entry name" value="Pex2_Pex12"/>
    <property type="match status" value="1"/>
</dbReference>
<evidence type="ECO:0000256" key="13">
    <source>
        <dbReference type="ARBA" id="ARBA00023136"/>
    </source>
</evidence>
<dbReference type="InterPro" id="IPR006845">
    <property type="entry name" value="Pex_N"/>
</dbReference>
<dbReference type="InterPro" id="IPR001841">
    <property type="entry name" value="Znf_RING"/>
</dbReference>
<evidence type="ECO:0000256" key="3">
    <source>
        <dbReference type="ARBA" id="ARBA00008704"/>
    </source>
</evidence>
<keyword evidence="8" id="KW-0863">Zinc-finger</keyword>
<evidence type="ECO:0000256" key="4">
    <source>
        <dbReference type="ARBA" id="ARBA00022448"/>
    </source>
</evidence>
<keyword evidence="7" id="KW-0479">Metal-binding</keyword>
<keyword evidence="12" id="KW-1133">Transmembrane helix</keyword>
<reference evidence="19" key="1">
    <citation type="journal article" date="2019" name="Environ. Microbiol.">
        <title>Fungal ecological strategies reflected in gene transcription - a case study of two litter decomposers.</title>
        <authorList>
            <person name="Barbi F."/>
            <person name="Kohler A."/>
            <person name="Barry K."/>
            <person name="Baskaran P."/>
            <person name="Daum C."/>
            <person name="Fauchery L."/>
            <person name="Ihrmark K."/>
            <person name="Kuo A."/>
            <person name="LaButti K."/>
            <person name="Lipzen A."/>
            <person name="Morin E."/>
            <person name="Grigoriev I.V."/>
            <person name="Henrissat B."/>
            <person name="Lindahl B."/>
            <person name="Martin F."/>
        </authorList>
    </citation>
    <scope>NUCLEOTIDE SEQUENCE</scope>
    <source>
        <strain evidence="19">JB14</strain>
    </source>
</reference>
<evidence type="ECO:0000259" key="18">
    <source>
        <dbReference type="SMART" id="SM00184"/>
    </source>
</evidence>
<dbReference type="PANTHER" id="PTHR48178:SF1">
    <property type="entry name" value="PEROXISOME BIOGENESIS FACTOR 2"/>
    <property type="match status" value="1"/>
</dbReference>
<dbReference type="EC" id="2.3.2.36" evidence="17"/>
<evidence type="ECO:0000256" key="14">
    <source>
        <dbReference type="ARBA" id="ARBA00023140"/>
    </source>
</evidence>
<gene>
    <name evidence="19" type="ORF">BT96DRAFT_872039</name>
</gene>
<name>A0A6A4IKW2_9AGAR</name>
<dbReference type="EMBL" id="ML769386">
    <property type="protein sequence ID" value="KAE9410203.1"/>
    <property type="molecule type" value="Genomic_DNA"/>
</dbReference>
<comment type="similarity">
    <text evidence="3">Belongs to the pex2/pex10/pex12 family.</text>
</comment>
<evidence type="ECO:0000256" key="1">
    <source>
        <dbReference type="ARBA" id="ARBA00004585"/>
    </source>
</evidence>
<evidence type="ECO:0000256" key="17">
    <source>
        <dbReference type="ARBA" id="ARBA00034523"/>
    </source>
</evidence>
<keyword evidence="9" id="KW-0833">Ubl conjugation pathway</keyword>